<sequence>MSATPPAPLLTRLSPGACVALVWAALLPFSLFRYFTLPDGYRIYRPGGITQTVLARTDLLIPGPWNSACLLVSVLMSVAGCILLRRRPMAAQALLLAGTVLEAMGLTELTLQESLASCIALGFITVSCPRRSSLAALALTIGVVYVYAAVRLFHGWGVEQSTELTVALTAVVAWTIGNSIRQNRDHAETVRTQAIARAVTEERLRIAREVHDMVAHSTGLVALQAGAASRVIETQPLEARKALTAIETTSRETLTGLQRVLGLLREAGPGTGPGTGTGTAPTPGPAPGLADVEQLAATTADAGVRVDVQWRGAQRNLPELIELSAFRIIQEAVTNVVRHAQTPSCRVSVDYRDEHLVIEVVDGGRGHGGHGHGGPASANGYGIVGMRERVGLLHGDFTAGPRPEGGFRVAARLPVPAAA</sequence>
<feature type="transmembrane region" description="Helical" evidence="10">
    <location>
        <begin position="12"/>
        <end position="35"/>
    </location>
</feature>
<keyword evidence="4" id="KW-0808">Transferase</keyword>
<keyword evidence="10" id="KW-0812">Transmembrane</keyword>
<dbReference type="SUPFAM" id="SSF55874">
    <property type="entry name" value="ATPase domain of HSP90 chaperone/DNA topoisomerase II/histidine kinase"/>
    <property type="match status" value="1"/>
</dbReference>
<feature type="region of interest" description="Disordered" evidence="9">
    <location>
        <begin position="266"/>
        <end position="287"/>
    </location>
</feature>
<name>A0ABV6UIP1_9ACTN</name>
<dbReference type="PANTHER" id="PTHR24421">
    <property type="entry name" value="NITRATE/NITRITE SENSOR PROTEIN NARX-RELATED"/>
    <property type="match status" value="1"/>
</dbReference>
<feature type="domain" description="Signal transduction histidine kinase subgroup 3 dimerisation and phosphoacceptor" evidence="12">
    <location>
        <begin position="202"/>
        <end position="267"/>
    </location>
</feature>
<keyword evidence="8" id="KW-0902">Two-component regulatory system</keyword>
<dbReference type="InterPro" id="IPR036890">
    <property type="entry name" value="HATPase_C_sf"/>
</dbReference>
<comment type="caution">
    <text evidence="13">The sequence shown here is derived from an EMBL/GenBank/DDBJ whole genome shotgun (WGS) entry which is preliminary data.</text>
</comment>
<comment type="catalytic activity">
    <reaction evidence="1">
        <text>ATP + protein L-histidine = ADP + protein N-phospho-L-histidine.</text>
        <dbReference type="EC" id="2.7.13.3"/>
    </reaction>
</comment>
<dbReference type="Proteomes" id="UP001592528">
    <property type="component" value="Unassembled WGS sequence"/>
</dbReference>
<dbReference type="InterPro" id="IPR050482">
    <property type="entry name" value="Sensor_HK_TwoCompSys"/>
</dbReference>
<evidence type="ECO:0000256" key="6">
    <source>
        <dbReference type="ARBA" id="ARBA00022777"/>
    </source>
</evidence>
<evidence type="ECO:0000259" key="12">
    <source>
        <dbReference type="Pfam" id="PF07730"/>
    </source>
</evidence>
<evidence type="ECO:0000313" key="14">
    <source>
        <dbReference type="Proteomes" id="UP001592528"/>
    </source>
</evidence>
<dbReference type="RefSeq" id="WP_030260320.1">
    <property type="nucleotide sequence ID" value="NZ_JBHEZZ010000004.1"/>
</dbReference>
<feature type="domain" description="Histidine kinase/HSP90-like ATPase" evidence="11">
    <location>
        <begin position="324"/>
        <end position="416"/>
    </location>
</feature>
<keyword evidence="14" id="KW-1185">Reference proteome</keyword>
<keyword evidence="7" id="KW-0067">ATP-binding</keyword>
<keyword evidence="10" id="KW-0472">Membrane</keyword>
<dbReference type="InterPro" id="IPR003594">
    <property type="entry name" value="HATPase_dom"/>
</dbReference>
<dbReference type="Pfam" id="PF07730">
    <property type="entry name" value="HisKA_3"/>
    <property type="match status" value="1"/>
</dbReference>
<reference evidence="13 14" key="1">
    <citation type="submission" date="2024-09" db="EMBL/GenBank/DDBJ databases">
        <authorList>
            <person name="Lee S.D."/>
        </authorList>
    </citation>
    <scope>NUCLEOTIDE SEQUENCE [LARGE SCALE GENOMIC DNA]</scope>
    <source>
        <strain evidence="13 14">N1-5</strain>
    </source>
</reference>
<feature type="transmembrane region" description="Helical" evidence="10">
    <location>
        <begin position="134"/>
        <end position="153"/>
    </location>
</feature>
<gene>
    <name evidence="13" type="ORF">ACEZDJ_08485</name>
</gene>
<evidence type="ECO:0000256" key="7">
    <source>
        <dbReference type="ARBA" id="ARBA00022840"/>
    </source>
</evidence>
<evidence type="ECO:0000256" key="4">
    <source>
        <dbReference type="ARBA" id="ARBA00022679"/>
    </source>
</evidence>
<evidence type="ECO:0000256" key="10">
    <source>
        <dbReference type="SAM" id="Phobius"/>
    </source>
</evidence>
<accession>A0ABV6UIP1</accession>
<evidence type="ECO:0000313" key="13">
    <source>
        <dbReference type="EMBL" id="MFC1401321.1"/>
    </source>
</evidence>
<dbReference type="EC" id="2.7.13.3" evidence="2"/>
<evidence type="ECO:0000256" key="3">
    <source>
        <dbReference type="ARBA" id="ARBA00022553"/>
    </source>
</evidence>
<dbReference type="GO" id="GO:0016301">
    <property type="term" value="F:kinase activity"/>
    <property type="evidence" value="ECO:0007669"/>
    <property type="project" value="UniProtKB-KW"/>
</dbReference>
<keyword evidence="10" id="KW-1133">Transmembrane helix</keyword>
<dbReference type="InterPro" id="IPR011712">
    <property type="entry name" value="Sig_transdc_His_kin_sub3_dim/P"/>
</dbReference>
<keyword evidence="3" id="KW-0597">Phosphoprotein</keyword>
<evidence type="ECO:0000256" key="9">
    <source>
        <dbReference type="SAM" id="MobiDB-lite"/>
    </source>
</evidence>
<dbReference type="PANTHER" id="PTHR24421:SF10">
    <property type="entry name" value="NITRATE_NITRITE SENSOR PROTEIN NARQ"/>
    <property type="match status" value="1"/>
</dbReference>
<dbReference type="Gene3D" id="3.30.565.10">
    <property type="entry name" value="Histidine kinase-like ATPase, C-terminal domain"/>
    <property type="match status" value="1"/>
</dbReference>
<proteinExistence type="predicted"/>
<keyword evidence="5" id="KW-0547">Nucleotide-binding</keyword>
<evidence type="ECO:0000256" key="2">
    <source>
        <dbReference type="ARBA" id="ARBA00012438"/>
    </source>
</evidence>
<feature type="transmembrane region" description="Helical" evidence="10">
    <location>
        <begin position="65"/>
        <end position="84"/>
    </location>
</feature>
<dbReference type="Pfam" id="PF02518">
    <property type="entry name" value="HATPase_c"/>
    <property type="match status" value="1"/>
</dbReference>
<organism evidence="13 14">
    <name type="scientific">Streptacidiphilus cavernicola</name>
    <dbReference type="NCBI Taxonomy" id="3342716"/>
    <lineage>
        <taxon>Bacteria</taxon>
        <taxon>Bacillati</taxon>
        <taxon>Actinomycetota</taxon>
        <taxon>Actinomycetes</taxon>
        <taxon>Kitasatosporales</taxon>
        <taxon>Streptomycetaceae</taxon>
        <taxon>Streptacidiphilus</taxon>
    </lineage>
</organism>
<dbReference type="EMBL" id="JBHEZZ010000004">
    <property type="protein sequence ID" value="MFC1401321.1"/>
    <property type="molecule type" value="Genomic_DNA"/>
</dbReference>
<dbReference type="Gene3D" id="1.20.5.1930">
    <property type="match status" value="1"/>
</dbReference>
<evidence type="ECO:0000256" key="5">
    <source>
        <dbReference type="ARBA" id="ARBA00022741"/>
    </source>
</evidence>
<evidence type="ECO:0000259" key="11">
    <source>
        <dbReference type="Pfam" id="PF02518"/>
    </source>
</evidence>
<dbReference type="CDD" id="cd16917">
    <property type="entry name" value="HATPase_UhpB-NarQ-NarX-like"/>
    <property type="match status" value="1"/>
</dbReference>
<evidence type="ECO:0000256" key="1">
    <source>
        <dbReference type="ARBA" id="ARBA00000085"/>
    </source>
</evidence>
<keyword evidence="6 13" id="KW-0418">Kinase</keyword>
<evidence type="ECO:0000256" key="8">
    <source>
        <dbReference type="ARBA" id="ARBA00023012"/>
    </source>
</evidence>
<protein>
    <recommendedName>
        <fullName evidence="2">histidine kinase</fullName>
        <ecNumber evidence="2">2.7.13.3</ecNumber>
    </recommendedName>
</protein>